<evidence type="ECO:0000256" key="6">
    <source>
        <dbReference type="ARBA" id="ARBA00022692"/>
    </source>
</evidence>
<evidence type="ECO:0000256" key="10">
    <source>
        <dbReference type="ARBA" id="ARBA00032062"/>
    </source>
</evidence>
<evidence type="ECO:0000313" key="14">
    <source>
        <dbReference type="Proteomes" id="UP000095009"/>
    </source>
</evidence>
<keyword evidence="7 11" id="KW-0256">Endoplasmic reticulum</keyword>
<evidence type="ECO:0000256" key="4">
    <source>
        <dbReference type="ARBA" id="ARBA00011335"/>
    </source>
</evidence>
<feature type="chain" id="PRO_5009133873" description="UDP-N-acetylglucosamine transferase subunit ALG14" evidence="12">
    <location>
        <begin position="17"/>
        <end position="214"/>
    </location>
</feature>
<keyword evidence="8" id="KW-1133">Transmembrane helix</keyword>
<comment type="function">
    <text evidence="11">Involved in protein N-glycosylation. Essential for the second step of the dolichol-linked oligosaccharide pathway. Anchors the catalytic subunit ALG13 to the ER.</text>
</comment>
<evidence type="ECO:0000256" key="1">
    <source>
        <dbReference type="ARBA" id="ARBA00004389"/>
    </source>
</evidence>
<gene>
    <name evidence="11" type="primary">ALG14</name>
    <name evidence="13" type="ORF">NADFUDRAFT_24820</name>
</gene>
<proteinExistence type="inferred from homology"/>
<evidence type="ECO:0000313" key="13">
    <source>
        <dbReference type="EMBL" id="ODQ65769.1"/>
    </source>
</evidence>
<evidence type="ECO:0000256" key="12">
    <source>
        <dbReference type="SAM" id="SignalP"/>
    </source>
</evidence>
<dbReference type="STRING" id="857566.A0A1E3PK15"/>
<dbReference type="PANTHER" id="PTHR12154:SF4">
    <property type="entry name" value="UDP-N-ACETYLGLUCOSAMINE TRANSFERASE SUBUNIT ALG14 HOMOLOG"/>
    <property type="match status" value="1"/>
</dbReference>
<dbReference type="EMBL" id="KV454409">
    <property type="protein sequence ID" value="ODQ65769.1"/>
    <property type="molecule type" value="Genomic_DNA"/>
</dbReference>
<evidence type="ECO:0000256" key="8">
    <source>
        <dbReference type="ARBA" id="ARBA00022989"/>
    </source>
</evidence>
<comment type="subcellular location">
    <subcellularLocation>
        <location evidence="1 11">Endoplasmic reticulum membrane</location>
        <topology evidence="1 11">Single-pass membrane protein</topology>
    </subcellularLocation>
    <subcellularLocation>
        <location evidence="2">Nucleus membrane</location>
        <topology evidence="2">Single-pass membrane protein</topology>
    </subcellularLocation>
</comment>
<evidence type="ECO:0000256" key="7">
    <source>
        <dbReference type="ARBA" id="ARBA00022824"/>
    </source>
</evidence>
<feature type="signal peptide" evidence="12">
    <location>
        <begin position="1"/>
        <end position="16"/>
    </location>
</feature>
<keyword evidence="6" id="KW-0812">Transmembrane</keyword>
<dbReference type="Pfam" id="PF08660">
    <property type="entry name" value="Alg14"/>
    <property type="match status" value="1"/>
</dbReference>
<dbReference type="Gene3D" id="3.40.50.2000">
    <property type="entry name" value="Glycogen Phosphorylase B"/>
    <property type="match status" value="1"/>
</dbReference>
<keyword evidence="9" id="KW-0472">Membrane</keyword>
<dbReference type="OrthoDB" id="17098at2759"/>
<dbReference type="GO" id="GO:0004577">
    <property type="term" value="F:N-acetylglucosaminyldiphosphodolichol N-acetylglucosaminyltransferase activity"/>
    <property type="evidence" value="ECO:0007669"/>
    <property type="project" value="TreeGrafter"/>
</dbReference>
<protein>
    <recommendedName>
        <fullName evidence="5 11">UDP-N-acetylglucosamine transferase subunit ALG14</fullName>
    </recommendedName>
    <alternativeName>
        <fullName evidence="10 11">Asparagine-linked glycosylation protein 14</fullName>
    </alternativeName>
</protein>
<dbReference type="GO" id="GO:0006488">
    <property type="term" value="P:dolichol-linked oligosaccharide biosynthetic process"/>
    <property type="evidence" value="ECO:0007669"/>
    <property type="project" value="InterPro"/>
</dbReference>
<comment type="subunit">
    <text evidence="4 11">Heterodimer with ALG13 to form a functional enzyme.</text>
</comment>
<organism evidence="13 14">
    <name type="scientific">Nadsonia fulvescens var. elongata DSM 6958</name>
    <dbReference type="NCBI Taxonomy" id="857566"/>
    <lineage>
        <taxon>Eukaryota</taxon>
        <taxon>Fungi</taxon>
        <taxon>Dikarya</taxon>
        <taxon>Ascomycota</taxon>
        <taxon>Saccharomycotina</taxon>
        <taxon>Dipodascomycetes</taxon>
        <taxon>Dipodascales</taxon>
        <taxon>Dipodascales incertae sedis</taxon>
        <taxon>Nadsonia</taxon>
    </lineage>
</organism>
<evidence type="ECO:0000256" key="9">
    <source>
        <dbReference type="ARBA" id="ARBA00023136"/>
    </source>
</evidence>
<comment type="similarity">
    <text evidence="3 11">Belongs to the ALG14 family.</text>
</comment>
<dbReference type="GO" id="GO:0043541">
    <property type="term" value="C:UDP-N-acetylglucosamine transferase complex"/>
    <property type="evidence" value="ECO:0007669"/>
    <property type="project" value="TreeGrafter"/>
</dbReference>
<accession>A0A1E3PK15</accession>
<reference evidence="13 14" key="1">
    <citation type="journal article" date="2016" name="Proc. Natl. Acad. Sci. U.S.A.">
        <title>Comparative genomics of biotechnologically important yeasts.</title>
        <authorList>
            <person name="Riley R."/>
            <person name="Haridas S."/>
            <person name="Wolfe K.H."/>
            <person name="Lopes M.R."/>
            <person name="Hittinger C.T."/>
            <person name="Goeker M."/>
            <person name="Salamov A.A."/>
            <person name="Wisecaver J.H."/>
            <person name="Long T.M."/>
            <person name="Calvey C.H."/>
            <person name="Aerts A.L."/>
            <person name="Barry K.W."/>
            <person name="Choi C."/>
            <person name="Clum A."/>
            <person name="Coughlan A.Y."/>
            <person name="Deshpande S."/>
            <person name="Douglass A.P."/>
            <person name="Hanson S.J."/>
            <person name="Klenk H.-P."/>
            <person name="LaButti K.M."/>
            <person name="Lapidus A."/>
            <person name="Lindquist E.A."/>
            <person name="Lipzen A.M."/>
            <person name="Meier-Kolthoff J.P."/>
            <person name="Ohm R.A."/>
            <person name="Otillar R.P."/>
            <person name="Pangilinan J.L."/>
            <person name="Peng Y."/>
            <person name="Rokas A."/>
            <person name="Rosa C.A."/>
            <person name="Scheuner C."/>
            <person name="Sibirny A.A."/>
            <person name="Slot J.C."/>
            <person name="Stielow J.B."/>
            <person name="Sun H."/>
            <person name="Kurtzman C.P."/>
            <person name="Blackwell M."/>
            <person name="Grigoriev I.V."/>
            <person name="Jeffries T.W."/>
        </authorList>
    </citation>
    <scope>NUCLEOTIDE SEQUENCE [LARGE SCALE GENOMIC DNA]</scope>
    <source>
        <strain evidence="13 14">DSM 6958</strain>
    </source>
</reference>
<dbReference type="InterPro" id="IPR013969">
    <property type="entry name" value="Oligosacch_biosynth_Alg14"/>
</dbReference>
<sequence length="214" mass="23937">MLLLILLLIRLILVLPGIHPPGARKGGRKTFNNNRNQAHLMILLGSGGHTGEMLRLLKKLDLNKYSTRSWVYSSGDSISVKKAKQFEEESNKGDKEPNYNLYEVTRARKVGEGLVSTILSSANCLFSCLKTVQTKPDTIICNGPGTCVIICGVVFIYKFLGFADTRIIYVESLARVNSLSLSGNLLLPLCDRFIVQWPQLIKKYPRTEYYGILV</sequence>
<dbReference type="Proteomes" id="UP000095009">
    <property type="component" value="Unassembled WGS sequence"/>
</dbReference>
<evidence type="ECO:0000256" key="3">
    <source>
        <dbReference type="ARBA" id="ARBA00009731"/>
    </source>
</evidence>
<name>A0A1E3PK15_9ASCO</name>
<keyword evidence="12" id="KW-0732">Signal</keyword>
<evidence type="ECO:0000256" key="5">
    <source>
        <dbReference type="ARBA" id="ARBA00017467"/>
    </source>
</evidence>
<evidence type="ECO:0000256" key="11">
    <source>
        <dbReference type="RuleBase" id="RU362127"/>
    </source>
</evidence>
<dbReference type="AlphaFoldDB" id="A0A1E3PK15"/>
<dbReference type="GO" id="GO:0031965">
    <property type="term" value="C:nuclear membrane"/>
    <property type="evidence" value="ECO:0007669"/>
    <property type="project" value="UniProtKB-SubCell"/>
</dbReference>
<dbReference type="PANTHER" id="PTHR12154">
    <property type="entry name" value="GLYCOSYL TRANSFERASE-RELATED"/>
    <property type="match status" value="1"/>
</dbReference>
<keyword evidence="14" id="KW-1185">Reference proteome</keyword>
<evidence type="ECO:0000256" key="2">
    <source>
        <dbReference type="ARBA" id="ARBA00004590"/>
    </source>
</evidence>